<evidence type="ECO:0000256" key="8">
    <source>
        <dbReference type="ARBA" id="ARBA00022833"/>
    </source>
</evidence>
<evidence type="ECO:0000256" key="6">
    <source>
        <dbReference type="ARBA" id="ARBA00022723"/>
    </source>
</evidence>
<protein>
    <recommendedName>
        <fullName evidence="5">hydroxyacylglutathione hydrolase</fullName>
        <ecNumber evidence="5">3.1.2.6</ecNumber>
    </recommendedName>
    <alternativeName>
        <fullName evidence="9">Glyoxalase II</fullName>
    </alternativeName>
</protein>
<dbReference type="SUPFAM" id="SSF56281">
    <property type="entry name" value="Metallo-hydrolase/oxidoreductase"/>
    <property type="match status" value="1"/>
</dbReference>
<keyword evidence="12" id="KW-1185">Reference proteome</keyword>
<keyword evidence="8" id="KW-0862">Zinc</keyword>
<dbReference type="HAMAP" id="MF_01374">
    <property type="entry name" value="Glyoxalase_2"/>
    <property type="match status" value="1"/>
</dbReference>
<evidence type="ECO:0000256" key="9">
    <source>
        <dbReference type="ARBA" id="ARBA00031044"/>
    </source>
</evidence>
<evidence type="ECO:0000313" key="12">
    <source>
        <dbReference type="Proteomes" id="UP000717585"/>
    </source>
</evidence>
<keyword evidence="6" id="KW-0479">Metal-binding</keyword>
<dbReference type="SMART" id="SM00849">
    <property type="entry name" value="Lactamase_B"/>
    <property type="match status" value="1"/>
</dbReference>
<dbReference type="GO" id="GO:0004416">
    <property type="term" value="F:hydroxyacylglutathione hydrolase activity"/>
    <property type="evidence" value="ECO:0007669"/>
    <property type="project" value="UniProtKB-EC"/>
</dbReference>
<dbReference type="InterPro" id="IPR001279">
    <property type="entry name" value="Metallo-B-lactamas"/>
</dbReference>
<dbReference type="NCBIfam" id="TIGR03413">
    <property type="entry name" value="GSH_gloB"/>
    <property type="match status" value="1"/>
</dbReference>
<dbReference type="GO" id="GO:0046872">
    <property type="term" value="F:metal ion binding"/>
    <property type="evidence" value="ECO:0007669"/>
    <property type="project" value="UniProtKB-KW"/>
</dbReference>
<comment type="cofactor">
    <cofactor evidence="2">
        <name>Zn(2+)</name>
        <dbReference type="ChEBI" id="CHEBI:29105"/>
    </cofactor>
</comment>
<dbReference type="Pfam" id="PF16123">
    <property type="entry name" value="HAGH_C"/>
    <property type="match status" value="1"/>
</dbReference>
<dbReference type="InterPro" id="IPR035680">
    <property type="entry name" value="Clx_II_MBL"/>
</dbReference>
<dbReference type="OrthoDB" id="515692at2759"/>
<gene>
    <name evidence="11" type="ORF">J8273_3085</name>
</gene>
<dbReference type="InterPro" id="IPR032282">
    <property type="entry name" value="HAGH_C"/>
</dbReference>
<evidence type="ECO:0000313" key="11">
    <source>
        <dbReference type="EMBL" id="KAG9395509.1"/>
    </source>
</evidence>
<dbReference type="AlphaFoldDB" id="A0A8J6B6V3"/>
<dbReference type="PANTHER" id="PTHR43705">
    <property type="entry name" value="HYDROXYACYLGLUTATHIONE HYDROLASE"/>
    <property type="match status" value="1"/>
</dbReference>
<name>A0A8J6B6V3_9EUKA</name>
<accession>A0A8J6B6V3</accession>
<evidence type="ECO:0000256" key="3">
    <source>
        <dbReference type="ARBA" id="ARBA00004963"/>
    </source>
</evidence>
<dbReference type="EMBL" id="JAHDYR010000011">
    <property type="protein sequence ID" value="KAG9395509.1"/>
    <property type="molecule type" value="Genomic_DNA"/>
</dbReference>
<dbReference type="PANTHER" id="PTHR43705:SF1">
    <property type="entry name" value="HYDROXYACYLGLUTATHIONE HYDROLASE GLOB"/>
    <property type="match status" value="1"/>
</dbReference>
<keyword evidence="7 11" id="KW-0378">Hydrolase</keyword>
<sequence>MDSLSIHIVPVLKDNYVYLIVNGAEHTCIAVDPGVSRPILAKAEELGCKLTHILNTHCHWDHCDGNIDLKNATACYVVGSRHDAARIPGIDRQVVDGDVLRLCGVDIHVLGTPGHTTGDVSYFCPDLHALFPGDSLFPMGCGRLFEGTPGDMWQSMQKLKALPGDTKVYSAHEYTVANSRFAAHIDPHNPAVKAAAERAKTLRGSDECTLPVILGDELQCNPFLRADEPEFQKELGMEGMSAVEVFAHVRRTKDGFKG</sequence>
<evidence type="ECO:0000256" key="5">
    <source>
        <dbReference type="ARBA" id="ARBA00011917"/>
    </source>
</evidence>
<dbReference type="CDD" id="cd07723">
    <property type="entry name" value="hydroxyacylglutathione_hydrolase_MBL-fold"/>
    <property type="match status" value="1"/>
</dbReference>
<comment type="caution">
    <text evidence="11">The sequence shown here is derived from an EMBL/GenBank/DDBJ whole genome shotgun (WGS) entry which is preliminary data.</text>
</comment>
<dbReference type="InterPro" id="IPR017782">
    <property type="entry name" value="Hydroxyacylglutathione_Hdrlase"/>
</dbReference>
<feature type="domain" description="Metallo-beta-lactamase" evidence="10">
    <location>
        <begin position="14"/>
        <end position="172"/>
    </location>
</feature>
<organism evidence="11 12">
    <name type="scientific">Carpediemonas membranifera</name>
    <dbReference type="NCBI Taxonomy" id="201153"/>
    <lineage>
        <taxon>Eukaryota</taxon>
        <taxon>Metamonada</taxon>
        <taxon>Carpediemonas-like organisms</taxon>
        <taxon>Carpediemonas</taxon>
    </lineage>
</organism>
<proteinExistence type="inferred from homology"/>
<evidence type="ECO:0000256" key="7">
    <source>
        <dbReference type="ARBA" id="ARBA00022801"/>
    </source>
</evidence>
<dbReference type="EC" id="3.1.2.6" evidence="5"/>
<comment type="pathway">
    <text evidence="3">Secondary metabolite metabolism; methylglyoxal degradation; (R)-lactate from methylglyoxal: step 2/2.</text>
</comment>
<evidence type="ECO:0000256" key="4">
    <source>
        <dbReference type="ARBA" id="ARBA00006759"/>
    </source>
</evidence>
<comment type="catalytic activity">
    <reaction evidence="1">
        <text>an S-(2-hydroxyacyl)glutathione + H2O = a 2-hydroxy carboxylate + glutathione + H(+)</text>
        <dbReference type="Rhea" id="RHEA:21864"/>
        <dbReference type="ChEBI" id="CHEBI:15377"/>
        <dbReference type="ChEBI" id="CHEBI:15378"/>
        <dbReference type="ChEBI" id="CHEBI:57925"/>
        <dbReference type="ChEBI" id="CHEBI:58896"/>
        <dbReference type="ChEBI" id="CHEBI:71261"/>
        <dbReference type="EC" id="3.1.2.6"/>
    </reaction>
</comment>
<dbReference type="InterPro" id="IPR050110">
    <property type="entry name" value="Glyoxalase_II_hydrolase"/>
</dbReference>
<evidence type="ECO:0000256" key="2">
    <source>
        <dbReference type="ARBA" id="ARBA00001947"/>
    </source>
</evidence>
<dbReference type="GO" id="GO:0019243">
    <property type="term" value="P:methylglyoxal catabolic process to D-lactate via S-lactoyl-glutathione"/>
    <property type="evidence" value="ECO:0007669"/>
    <property type="project" value="InterPro"/>
</dbReference>
<dbReference type="PIRSF" id="PIRSF005457">
    <property type="entry name" value="Glx"/>
    <property type="match status" value="1"/>
</dbReference>
<dbReference type="Pfam" id="PF00753">
    <property type="entry name" value="Lactamase_B"/>
    <property type="match status" value="1"/>
</dbReference>
<dbReference type="InterPro" id="IPR036866">
    <property type="entry name" value="RibonucZ/Hydroxyglut_hydro"/>
</dbReference>
<reference evidence="11" key="1">
    <citation type="submission" date="2021-05" db="EMBL/GenBank/DDBJ databases">
        <title>A free-living protist that lacks canonical eukaryotic 1 DNA replication and segregation systems.</title>
        <authorList>
            <person name="Salas-Leiva D.E."/>
            <person name="Tromer E.C."/>
            <person name="Curtis B.A."/>
            <person name="Jerlstrom-Hultqvist J."/>
            <person name="Kolisko M."/>
            <person name="Yi Z."/>
            <person name="Salas-Leiva J.S."/>
            <person name="Gallot-Lavallee L."/>
            <person name="Kops G.J.P.L."/>
            <person name="Archibald J.M."/>
            <person name="Simpson A.G.B."/>
            <person name="Roger A.J."/>
        </authorList>
    </citation>
    <scope>NUCLEOTIDE SEQUENCE</scope>
    <source>
        <strain evidence="11">BICM</strain>
    </source>
</reference>
<comment type="similarity">
    <text evidence="4">Belongs to the metallo-beta-lactamase superfamily. Glyoxalase II family.</text>
</comment>
<dbReference type="Gene3D" id="3.60.15.10">
    <property type="entry name" value="Ribonuclease Z/Hydroxyacylglutathione hydrolase-like"/>
    <property type="match status" value="1"/>
</dbReference>
<evidence type="ECO:0000259" key="10">
    <source>
        <dbReference type="SMART" id="SM00849"/>
    </source>
</evidence>
<dbReference type="Proteomes" id="UP000717585">
    <property type="component" value="Unassembled WGS sequence"/>
</dbReference>
<evidence type="ECO:0000256" key="1">
    <source>
        <dbReference type="ARBA" id="ARBA00001623"/>
    </source>
</evidence>